<evidence type="ECO:0000256" key="2">
    <source>
        <dbReference type="SAM" id="SignalP"/>
    </source>
</evidence>
<protein>
    <submittedName>
        <fullName evidence="3">Uncharacterized protein</fullName>
    </submittedName>
</protein>
<evidence type="ECO:0000313" key="3">
    <source>
        <dbReference type="EMBL" id="CAD7414498.1"/>
    </source>
</evidence>
<proteinExistence type="predicted"/>
<keyword evidence="2" id="KW-0732">Signal</keyword>
<dbReference type="CDD" id="cd19941">
    <property type="entry name" value="TIL"/>
    <property type="match status" value="1"/>
</dbReference>
<organism evidence="3">
    <name type="scientific">Timema cristinae</name>
    <name type="common">Walking stick</name>
    <dbReference type="NCBI Taxonomy" id="61476"/>
    <lineage>
        <taxon>Eukaryota</taxon>
        <taxon>Metazoa</taxon>
        <taxon>Ecdysozoa</taxon>
        <taxon>Arthropoda</taxon>
        <taxon>Hexapoda</taxon>
        <taxon>Insecta</taxon>
        <taxon>Pterygota</taxon>
        <taxon>Neoptera</taxon>
        <taxon>Polyneoptera</taxon>
        <taxon>Phasmatodea</taxon>
        <taxon>Timematodea</taxon>
        <taxon>Timematoidea</taxon>
        <taxon>Timematidae</taxon>
        <taxon>Timema</taxon>
    </lineage>
</organism>
<dbReference type="AlphaFoldDB" id="A0A7R9DIX1"/>
<evidence type="ECO:0000256" key="1">
    <source>
        <dbReference type="SAM" id="MobiDB-lite"/>
    </source>
</evidence>
<dbReference type="EMBL" id="OC324728">
    <property type="protein sequence ID" value="CAD7414498.1"/>
    <property type="molecule type" value="Genomic_DNA"/>
</dbReference>
<reference evidence="3" key="1">
    <citation type="submission" date="2020-11" db="EMBL/GenBank/DDBJ databases">
        <authorList>
            <person name="Tran Van P."/>
        </authorList>
    </citation>
    <scope>NUCLEOTIDE SEQUENCE</scope>
</reference>
<sequence>MMFQFQVLRKSSWAMLCVFLCFLNCLFLDVNGTKIRSNLSVPFKNKYKKGIDLNYDHKNEAINFGLKQVEDLVYINLLNKDKENDLRNVRQNIISRKHKILEGLSRQQLIHYSNNNLGHPPIRDMSIVGDGSGSENGPEKEAESNLTTRLETDASSGAIIRLEEIIRRIVEGYKNQSKECAERKNNASVPRGTKCRDLSCARRCLNQCHNGKCMKRICHCRPGYVNDGSNTCVPICTDQCPSDCRGIRVCV</sequence>
<accession>A0A7R9DIX1</accession>
<feature type="signal peptide" evidence="2">
    <location>
        <begin position="1"/>
        <end position="32"/>
    </location>
</feature>
<gene>
    <name evidence="3" type="ORF">TCEB3V08_LOCUS12119</name>
</gene>
<feature type="region of interest" description="Disordered" evidence="1">
    <location>
        <begin position="127"/>
        <end position="148"/>
    </location>
</feature>
<feature type="chain" id="PRO_5030756471" evidence="2">
    <location>
        <begin position="33"/>
        <end position="251"/>
    </location>
</feature>
<name>A0A7R9DIX1_TIMCR</name>